<dbReference type="EMBL" id="JARKIB010000478">
    <property type="protein sequence ID" value="KAJ7705134.1"/>
    <property type="molecule type" value="Genomic_DNA"/>
</dbReference>
<dbReference type="PRINTS" id="PR00385">
    <property type="entry name" value="P450"/>
</dbReference>
<proteinExistence type="inferred from homology"/>
<keyword evidence="8" id="KW-1133">Transmembrane helix</keyword>
<evidence type="ECO:0000256" key="14">
    <source>
        <dbReference type="RuleBase" id="RU000461"/>
    </source>
</evidence>
<evidence type="ECO:0000256" key="9">
    <source>
        <dbReference type="ARBA" id="ARBA00023002"/>
    </source>
</evidence>
<dbReference type="Gene3D" id="1.10.630.10">
    <property type="entry name" value="Cytochrome P450"/>
    <property type="match status" value="1"/>
</dbReference>
<evidence type="ECO:0000256" key="2">
    <source>
        <dbReference type="ARBA" id="ARBA00004370"/>
    </source>
</evidence>
<comment type="caution">
    <text evidence="15">The sequence shown here is derived from an EMBL/GenBank/DDBJ whole genome shotgun (WGS) entry which is preliminary data.</text>
</comment>
<accession>A0AAD7GU09</accession>
<keyword evidence="12" id="KW-0472">Membrane</keyword>
<keyword evidence="9 14" id="KW-0560">Oxidoreductase</keyword>
<evidence type="ECO:0000256" key="5">
    <source>
        <dbReference type="ARBA" id="ARBA00022617"/>
    </source>
</evidence>
<sequence length="452" mass="49328">MSTPSFGAMHVPVLLASAYALYTVVGHFRRHHSTALKGPSSNNFLVGVMPQLMQSSDTGAIYEEWATIYGSVFAIPSIFGSKNIVLTDPKAIAHFYSKDTYGYIQAPHFKRLFGRFIGRGLFWAEGDSHKRQRRTLNPAFTNTAIRDLTPIFFDSAYKQAKLHQAKVAWDAILELEAGSSEGKIIEVQQWMNRISLDTIGLAGFSHDFCTLSGQTSKIADAFDSLGSKPSFLDAIAFLLSTISPIFGHNRPEGDGQPTTMGALGDKFLANTGDSSAAKSVMGLLTGTDTMSQEEVKSRINVLLLAGYETTAISLTWALIELSRNPDSIQTQLRTELLKAGDPTWDELTSHTSFLDAFTCEILRLHPPLSDTQRTATQDDIIPLSAPVETATGKFVDTVAIAKGTAVTVPINSMSFRHLLTFSEGARVCLAKVFAVTEFKAVLSVLVRNFTLD</sequence>
<evidence type="ECO:0000256" key="10">
    <source>
        <dbReference type="ARBA" id="ARBA00023004"/>
    </source>
</evidence>
<evidence type="ECO:0000256" key="1">
    <source>
        <dbReference type="ARBA" id="ARBA00001971"/>
    </source>
</evidence>
<evidence type="ECO:0000256" key="6">
    <source>
        <dbReference type="ARBA" id="ARBA00022692"/>
    </source>
</evidence>
<keyword evidence="10 13" id="KW-0408">Iron</keyword>
<evidence type="ECO:0000256" key="13">
    <source>
        <dbReference type="PIRSR" id="PIRSR602401-1"/>
    </source>
</evidence>
<dbReference type="PRINTS" id="PR00463">
    <property type="entry name" value="EP450I"/>
</dbReference>
<dbReference type="PANTHER" id="PTHR24305">
    <property type="entry name" value="CYTOCHROME P450"/>
    <property type="match status" value="1"/>
</dbReference>
<dbReference type="GO" id="GO:0005506">
    <property type="term" value="F:iron ion binding"/>
    <property type="evidence" value="ECO:0007669"/>
    <property type="project" value="InterPro"/>
</dbReference>
<dbReference type="GO" id="GO:0016020">
    <property type="term" value="C:membrane"/>
    <property type="evidence" value="ECO:0007669"/>
    <property type="project" value="UniProtKB-SubCell"/>
</dbReference>
<feature type="binding site" description="axial binding residue" evidence="13">
    <location>
        <position position="428"/>
    </location>
    <ligand>
        <name>heme</name>
        <dbReference type="ChEBI" id="CHEBI:30413"/>
    </ligand>
    <ligandPart>
        <name>Fe</name>
        <dbReference type="ChEBI" id="CHEBI:18248"/>
    </ligandPart>
</feature>
<comment type="cofactor">
    <cofactor evidence="1 13">
        <name>heme</name>
        <dbReference type="ChEBI" id="CHEBI:30413"/>
    </cofactor>
</comment>
<comment type="subcellular location">
    <subcellularLocation>
        <location evidence="2">Membrane</location>
    </subcellularLocation>
</comment>
<dbReference type="InterPro" id="IPR036396">
    <property type="entry name" value="Cyt_P450_sf"/>
</dbReference>
<dbReference type="Pfam" id="PF00067">
    <property type="entry name" value="p450"/>
    <property type="match status" value="1"/>
</dbReference>
<evidence type="ECO:0000256" key="3">
    <source>
        <dbReference type="ARBA" id="ARBA00004721"/>
    </source>
</evidence>
<dbReference type="InterPro" id="IPR050121">
    <property type="entry name" value="Cytochrome_P450_monoxygenase"/>
</dbReference>
<dbReference type="AlphaFoldDB" id="A0AAD7GU09"/>
<dbReference type="GO" id="GO:0016705">
    <property type="term" value="F:oxidoreductase activity, acting on paired donors, with incorporation or reduction of molecular oxygen"/>
    <property type="evidence" value="ECO:0007669"/>
    <property type="project" value="InterPro"/>
</dbReference>
<dbReference type="Proteomes" id="UP001215598">
    <property type="component" value="Unassembled WGS sequence"/>
</dbReference>
<protein>
    <submittedName>
        <fullName evidence="15">Cytochrome P450</fullName>
    </submittedName>
</protein>
<gene>
    <name evidence="15" type="ORF">B0H16DRAFT_1827546</name>
</gene>
<evidence type="ECO:0000256" key="11">
    <source>
        <dbReference type="ARBA" id="ARBA00023033"/>
    </source>
</evidence>
<evidence type="ECO:0000313" key="15">
    <source>
        <dbReference type="EMBL" id="KAJ7705134.1"/>
    </source>
</evidence>
<dbReference type="PROSITE" id="PS00086">
    <property type="entry name" value="CYTOCHROME_P450"/>
    <property type="match status" value="1"/>
</dbReference>
<dbReference type="InterPro" id="IPR001128">
    <property type="entry name" value="Cyt_P450"/>
</dbReference>
<dbReference type="GO" id="GO:0020037">
    <property type="term" value="F:heme binding"/>
    <property type="evidence" value="ECO:0007669"/>
    <property type="project" value="InterPro"/>
</dbReference>
<comment type="pathway">
    <text evidence="3">Secondary metabolite biosynthesis; terpenoid biosynthesis.</text>
</comment>
<evidence type="ECO:0000256" key="8">
    <source>
        <dbReference type="ARBA" id="ARBA00022989"/>
    </source>
</evidence>
<dbReference type="SUPFAM" id="SSF48264">
    <property type="entry name" value="Cytochrome P450"/>
    <property type="match status" value="1"/>
</dbReference>
<keyword evidence="5 13" id="KW-0349">Heme</keyword>
<name>A0AAD7GU09_9AGAR</name>
<keyword evidence="11 14" id="KW-0503">Monooxygenase</keyword>
<organism evidence="15 16">
    <name type="scientific">Mycena metata</name>
    <dbReference type="NCBI Taxonomy" id="1033252"/>
    <lineage>
        <taxon>Eukaryota</taxon>
        <taxon>Fungi</taxon>
        <taxon>Dikarya</taxon>
        <taxon>Basidiomycota</taxon>
        <taxon>Agaricomycotina</taxon>
        <taxon>Agaricomycetes</taxon>
        <taxon>Agaricomycetidae</taxon>
        <taxon>Agaricales</taxon>
        <taxon>Marasmiineae</taxon>
        <taxon>Mycenaceae</taxon>
        <taxon>Mycena</taxon>
    </lineage>
</organism>
<evidence type="ECO:0000313" key="16">
    <source>
        <dbReference type="Proteomes" id="UP001215598"/>
    </source>
</evidence>
<keyword evidence="7 13" id="KW-0479">Metal-binding</keyword>
<reference evidence="15" key="1">
    <citation type="submission" date="2023-03" db="EMBL/GenBank/DDBJ databases">
        <title>Massive genome expansion in bonnet fungi (Mycena s.s.) driven by repeated elements and novel gene families across ecological guilds.</title>
        <authorList>
            <consortium name="Lawrence Berkeley National Laboratory"/>
            <person name="Harder C.B."/>
            <person name="Miyauchi S."/>
            <person name="Viragh M."/>
            <person name="Kuo A."/>
            <person name="Thoen E."/>
            <person name="Andreopoulos B."/>
            <person name="Lu D."/>
            <person name="Skrede I."/>
            <person name="Drula E."/>
            <person name="Henrissat B."/>
            <person name="Morin E."/>
            <person name="Kohler A."/>
            <person name="Barry K."/>
            <person name="LaButti K."/>
            <person name="Morin E."/>
            <person name="Salamov A."/>
            <person name="Lipzen A."/>
            <person name="Mereny Z."/>
            <person name="Hegedus B."/>
            <person name="Baldrian P."/>
            <person name="Stursova M."/>
            <person name="Weitz H."/>
            <person name="Taylor A."/>
            <person name="Grigoriev I.V."/>
            <person name="Nagy L.G."/>
            <person name="Martin F."/>
            <person name="Kauserud H."/>
        </authorList>
    </citation>
    <scope>NUCLEOTIDE SEQUENCE</scope>
    <source>
        <strain evidence="15">CBHHK182m</strain>
    </source>
</reference>
<keyword evidence="16" id="KW-1185">Reference proteome</keyword>
<comment type="similarity">
    <text evidence="4 14">Belongs to the cytochrome P450 family.</text>
</comment>
<dbReference type="GO" id="GO:0004497">
    <property type="term" value="F:monooxygenase activity"/>
    <property type="evidence" value="ECO:0007669"/>
    <property type="project" value="UniProtKB-KW"/>
</dbReference>
<dbReference type="InterPro" id="IPR017972">
    <property type="entry name" value="Cyt_P450_CS"/>
</dbReference>
<keyword evidence="6" id="KW-0812">Transmembrane</keyword>
<dbReference type="PANTHER" id="PTHR24305:SF166">
    <property type="entry name" value="CYTOCHROME P450 12A4, MITOCHONDRIAL-RELATED"/>
    <property type="match status" value="1"/>
</dbReference>
<evidence type="ECO:0000256" key="4">
    <source>
        <dbReference type="ARBA" id="ARBA00010617"/>
    </source>
</evidence>
<evidence type="ECO:0000256" key="12">
    <source>
        <dbReference type="ARBA" id="ARBA00023136"/>
    </source>
</evidence>
<dbReference type="InterPro" id="IPR002401">
    <property type="entry name" value="Cyt_P450_E_grp-I"/>
</dbReference>
<evidence type="ECO:0000256" key="7">
    <source>
        <dbReference type="ARBA" id="ARBA00022723"/>
    </source>
</evidence>